<evidence type="ECO:0000256" key="5">
    <source>
        <dbReference type="PIRSR" id="PIRSR019543-2"/>
    </source>
</evidence>
<comment type="similarity">
    <text evidence="1">Belongs to the clavaminate synthase family.</text>
</comment>
<comment type="caution">
    <text evidence="7">The sequence shown here is derived from an EMBL/GenBank/DDBJ whole genome shotgun (WGS) entry which is preliminary data.</text>
</comment>
<evidence type="ECO:0000313" key="8">
    <source>
        <dbReference type="Proteomes" id="UP000093523"/>
    </source>
</evidence>
<evidence type="ECO:0000256" key="2">
    <source>
        <dbReference type="ARBA" id="ARBA00022723"/>
    </source>
</evidence>
<dbReference type="InterPro" id="IPR042098">
    <property type="entry name" value="TauD-like_sf"/>
</dbReference>
<dbReference type="RefSeq" id="WP_065610614.1">
    <property type="nucleotide sequence ID" value="NZ_CAWMPN010000008.1"/>
</dbReference>
<keyword evidence="3" id="KW-0560">Oxidoreductase</keyword>
<dbReference type="GO" id="GO:0016706">
    <property type="term" value="F:2-oxoglutarate-dependent dioxygenase activity"/>
    <property type="evidence" value="ECO:0007669"/>
    <property type="project" value="UniProtKB-ARBA"/>
</dbReference>
<dbReference type="GO" id="GO:0005506">
    <property type="term" value="F:iron ion binding"/>
    <property type="evidence" value="ECO:0007669"/>
    <property type="project" value="InterPro"/>
</dbReference>
<dbReference type="AlphaFoldDB" id="A0A1B9P121"/>
<dbReference type="Proteomes" id="UP000093523">
    <property type="component" value="Unassembled WGS sequence"/>
</dbReference>
<dbReference type="Pfam" id="PF02668">
    <property type="entry name" value="TauD"/>
    <property type="match status" value="1"/>
</dbReference>
<dbReference type="InterPro" id="IPR003819">
    <property type="entry name" value="TauD/TfdA-like"/>
</dbReference>
<accession>A0A1B9P121</accession>
<sequence>MFNLKKESSQELLKIIEIHIPYDSARKLSSAFSHLRLGDDKSWLRTSHWFGTTIRHCLTKELNYTISNFKENKDQQALIIRGLPIDQNLCKTPYNGYVSPSKLPIISAINIGIYQLAKIEPTSYQSENDGLLFRHVVPSLKGRNDKSSHGSKHTFGHHVDNPDLPLTNEKITDKSGCPEFLSLMSLRSDLKVKSNFILVDDVLNQLSSGVIEQLSKPHFEISRPDSFKQSVKTILPLISFDNDGLAYCRYDKENTTPLTTEAAASLAMWEAQLKNTELNNAITYQPGDFLIIKNQRLMHSREGFSPRDDGTDRWLIRLFGMSSLERIIPINEENKHIAQD</sequence>
<organism evidence="7 8">
    <name type="scientific">Aliivibrio logei</name>
    <name type="common">Vibrio logei</name>
    <dbReference type="NCBI Taxonomy" id="688"/>
    <lineage>
        <taxon>Bacteria</taxon>
        <taxon>Pseudomonadati</taxon>
        <taxon>Pseudomonadota</taxon>
        <taxon>Gammaproteobacteria</taxon>
        <taxon>Vibrionales</taxon>
        <taxon>Vibrionaceae</taxon>
        <taxon>Aliivibrio</taxon>
    </lineage>
</organism>
<dbReference type="PIRSF" id="PIRSF019543">
    <property type="entry name" value="Clavaminate_syn"/>
    <property type="match status" value="1"/>
</dbReference>
<name>A0A1B9P121_ALILO</name>
<feature type="domain" description="TauD/TfdA-like" evidence="6">
    <location>
        <begin position="224"/>
        <end position="318"/>
    </location>
</feature>
<proteinExistence type="inferred from homology"/>
<evidence type="ECO:0000256" key="1">
    <source>
        <dbReference type="ARBA" id="ARBA00008425"/>
    </source>
</evidence>
<feature type="binding site" evidence="5">
    <location>
        <position position="299"/>
    </location>
    <ligand>
        <name>Fe cation</name>
        <dbReference type="ChEBI" id="CHEBI:24875"/>
    </ligand>
</feature>
<keyword evidence="4 5" id="KW-0408">Iron</keyword>
<gene>
    <name evidence="7" type="ORF">A6E04_09150</name>
</gene>
<evidence type="ECO:0000259" key="6">
    <source>
        <dbReference type="Pfam" id="PF02668"/>
    </source>
</evidence>
<evidence type="ECO:0000256" key="3">
    <source>
        <dbReference type="ARBA" id="ARBA00023002"/>
    </source>
</evidence>
<dbReference type="EMBL" id="MAJU01000008">
    <property type="protein sequence ID" value="OCH22011.1"/>
    <property type="molecule type" value="Genomic_DNA"/>
</dbReference>
<keyword evidence="2 5" id="KW-0479">Metal-binding</keyword>
<dbReference type="STRING" id="688.A6E04_09150"/>
<evidence type="ECO:0000313" key="7">
    <source>
        <dbReference type="EMBL" id="OCH22011.1"/>
    </source>
</evidence>
<dbReference type="OrthoDB" id="480112at2"/>
<reference evidence="7 8" key="1">
    <citation type="submission" date="2016-06" db="EMBL/GenBank/DDBJ databases">
        <authorList>
            <person name="Kjaerup R.B."/>
            <person name="Dalgaard T.S."/>
            <person name="Juul-Madsen H.R."/>
        </authorList>
    </citation>
    <scope>NUCLEOTIDE SEQUENCE [LARGE SCALE GENOMIC DNA]</scope>
    <source>
        <strain evidence="7 8">1S159</strain>
    </source>
</reference>
<dbReference type="Gene3D" id="3.60.130.10">
    <property type="entry name" value="Clavaminate synthase-like"/>
    <property type="match status" value="1"/>
</dbReference>
<evidence type="ECO:0000256" key="4">
    <source>
        <dbReference type="ARBA" id="ARBA00023004"/>
    </source>
</evidence>
<protein>
    <recommendedName>
        <fullName evidence="6">TauD/TfdA-like domain-containing protein</fullName>
    </recommendedName>
</protein>
<dbReference type="InterPro" id="IPR014503">
    <property type="entry name" value="Clavaminate_syn-like"/>
</dbReference>
<dbReference type="SUPFAM" id="SSF51197">
    <property type="entry name" value="Clavaminate synthase-like"/>
    <property type="match status" value="1"/>
</dbReference>